<dbReference type="PANTHER" id="PTHR10993">
    <property type="entry name" value="OCTANOYLTRANSFERASE"/>
    <property type="match status" value="1"/>
</dbReference>
<dbReference type="GO" id="GO:0005737">
    <property type="term" value="C:cytoplasm"/>
    <property type="evidence" value="ECO:0007669"/>
    <property type="project" value="UniProtKB-SubCell"/>
</dbReference>
<dbReference type="PROSITE" id="PS51733">
    <property type="entry name" value="BPL_LPL_CATALYTIC"/>
    <property type="match status" value="1"/>
</dbReference>
<keyword evidence="4 6" id="KW-0012">Acyltransferase</keyword>
<organism evidence="12 13">
    <name type="scientific">Methylobacter tundripaludum</name>
    <dbReference type="NCBI Taxonomy" id="173365"/>
    <lineage>
        <taxon>Bacteria</taxon>
        <taxon>Pseudomonadati</taxon>
        <taxon>Pseudomonadota</taxon>
        <taxon>Gammaproteobacteria</taxon>
        <taxon>Methylococcales</taxon>
        <taxon>Methylococcaceae</taxon>
        <taxon>Methylobacter</taxon>
    </lineage>
</organism>
<feature type="binding site" evidence="6 9">
    <location>
        <begin position="67"/>
        <end position="74"/>
    </location>
    <ligand>
        <name>substrate</name>
    </ligand>
</feature>
<dbReference type="FunFam" id="3.30.930.10:FF:000020">
    <property type="entry name" value="Octanoyltransferase"/>
    <property type="match status" value="1"/>
</dbReference>
<dbReference type="NCBIfam" id="TIGR00214">
    <property type="entry name" value="lipB"/>
    <property type="match status" value="1"/>
</dbReference>
<comment type="subcellular location">
    <subcellularLocation>
        <location evidence="6">Cytoplasm</location>
    </subcellularLocation>
</comment>
<evidence type="ECO:0000256" key="8">
    <source>
        <dbReference type="PIRSR" id="PIRSR016262-1"/>
    </source>
</evidence>
<evidence type="ECO:0000256" key="3">
    <source>
        <dbReference type="ARBA" id="ARBA00022679"/>
    </source>
</evidence>
<evidence type="ECO:0000256" key="9">
    <source>
        <dbReference type="PIRSR" id="PIRSR016262-2"/>
    </source>
</evidence>
<feature type="binding site" evidence="6 9">
    <location>
        <begin position="147"/>
        <end position="149"/>
    </location>
    <ligand>
        <name>substrate</name>
    </ligand>
</feature>
<comment type="miscellaneous">
    <text evidence="6">In the reaction, the free carboxyl group of octanoic acid is attached via an amide linkage to the epsilon-amino group of a specific lysine residue of lipoyl domains of lipoate-dependent enzymes.</text>
</comment>
<dbReference type="PROSITE" id="PS01313">
    <property type="entry name" value="LIPB"/>
    <property type="match status" value="1"/>
</dbReference>
<dbReference type="Gene3D" id="3.30.930.10">
    <property type="entry name" value="Bira Bifunctional Protein, Domain 2"/>
    <property type="match status" value="1"/>
</dbReference>
<evidence type="ECO:0000259" key="11">
    <source>
        <dbReference type="PROSITE" id="PS51733"/>
    </source>
</evidence>
<dbReference type="OrthoDB" id="9787061at2"/>
<dbReference type="InterPro" id="IPR045864">
    <property type="entry name" value="aa-tRNA-synth_II/BPL/LPL"/>
</dbReference>
<dbReference type="EC" id="2.3.1.181" evidence="6 7"/>
<evidence type="ECO:0000256" key="10">
    <source>
        <dbReference type="PIRSR" id="PIRSR016262-3"/>
    </source>
</evidence>
<dbReference type="GO" id="GO:0033819">
    <property type="term" value="F:lipoyl(octanoyl) transferase activity"/>
    <property type="evidence" value="ECO:0007669"/>
    <property type="project" value="UniProtKB-EC"/>
</dbReference>
<evidence type="ECO:0000313" key="13">
    <source>
        <dbReference type="Proteomes" id="UP000238071"/>
    </source>
</evidence>
<dbReference type="AlphaFoldDB" id="A0A2S6H5M9"/>
<dbReference type="GO" id="GO:0009249">
    <property type="term" value="P:protein lipoylation"/>
    <property type="evidence" value="ECO:0007669"/>
    <property type="project" value="InterPro"/>
</dbReference>
<feature type="binding site" evidence="6 9">
    <location>
        <begin position="134"/>
        <end position="136"/>
    </location>
    <ligand>
        <name>substrate</name>
    </ligand>
</feature>
<evidence type="ECO:0000313" key="12">
    <source>
        <dbReference type="EMBL" id="PPK72795.1"/>
    </source>
</evidence>
<dbReference type="NCBIfam" id="NF010922">
    <property type="entry name" value="PRK14342.1"/>
    <property type="match status" value="1"/>
</dbReference>
<evidence type="ECO:0000256" key="7">
    <source>
        <dbReference type="PIRNR" id="PIRNR016262"/>
    </source>
</evidence>
<comment type="pathway">
    <text evidence="1 6 7">Protein modification; protein lipoylation via endogenous pathway; protein N(6)-(lipoyl)lysine from octanoyl-[acyl-carrier-protein]: step 1/2.</text>
</comment>
<dbReference type="SUPFAM" id="SSF55681">
    <property type="entry name" value="Class II aaRS and biotin synthetases"/>
    <property type="match status" value="1"/>
</dbReference>
<evidence type="ECO:0000256" key="2">
    <source>
        <dbReference type="ARBA" id="ARBA00022490"/>
    </source>
</evidence>
<feature type="domain" description="BPL/LPL catalytic" evidence="11">
    <location>
        <begin position="28"/>
        <end position="203"/>
    </location>
</feature>
<feature type="site" description="Lowers pKa of active site Cys" evidence="6 10">
    <location>
        <position position="131"/>
    </location>
</feature>
<dbReference type="EMBL" id="PTIY01000003">
    <property type="protein sequence ID" value="PPK72795.1"/>
    <property type="molecule type" value="Genomic_DNA"/>
</dbReference>
<dbReference type="PANTHER" id="PTHR10993:SF7">
    <property type="entry name" value="LIPOYLTRANSFERASE 2, MITOCHONDRIAL-RELATED"/>
    <property type="match status" value="1"/>
</dbReference>
<dbReference type="InterPro" id="IPR000544">
    <property type="entry name" value="Octanoyltransferase"/>
</dbReference>
<accession>A0A2S6H5M9</accession>
<sequence length="225" mass="24938">MVTIRNLSLQDYESVWQDMQRFTQNRDAETPDEIWITEHPPVYTLGLNGKPEHLLDTGDIPVINSDRGGQVTYHGPGQLVIYTLIDIKRLNLGVRSLVTTLEQAMISALAQYGIIAVARADAPGVYVNDKKIGSIGLRIKRNCSYHGLSINNRMDLHPFDHINTCGYSGLEVTQLADLGVTVSNAELATLVTQAIITALQNSAPLSPLLLERVRERSFKKPSFDL</sequence>
<comment type="catalytic activity">
    <reaction evidence="6 7">
        <text>octanoyl-[ACP] + L-lysyl-[protein] = N(6)-octanoyl-L-lysyl-[protein] + holo-[ACP] + H(+)</text>
        <dbReference type="Rhea" id="RHEA:17665"/>
        <dbReference type="Rhea" id="RHEA-COMP:9636"/>
        <dbReference type="Rhea" id="RHEA-COMP:9685"/>
        <dbReference type="Rhea" id="RHEA-COMP:9752"/>
        <dbReference type="Rhea" id="RHEA-COMP:9928"/>
        <dbReference type="ChEBI" id="CHEBI:15378"/>
        <dbReference type="ChEBI" id="CHEBI:29969"/>
        <dbReference type="ChEBI" id="CHEBI:64479"/>
        <dbReference type="ChEBI" id="CHEBI:78463"/>
        <dbReference type="ChEBI" id="CHEBI:78809"/>
        <dbReference type="EC" id="2.3.1.181"/>
    </reaction>
</comment>
<comment type="similarity">
    <text evidence="6 7">Belongs to the LipB family.</text>
</comment>
<keyword evidence="3 6" id="KW-0808">Transferase</keyword>
<evidence type="ECO:0000256" key="6">
    <source>
        <dbReference type="HAMAP-Rule" id="MF_00013"/>
    </source>
</evidence>
<dbReference type="Proteomes" id="UP000238071">
    <property type="component" value="Unassembled WGS sequence"/>
</dbReference>
<feature type="active site" description="Acyl-thioester intermediate" evidence="6 8">
    <location>
        <position position="165"/>
    </location>
</feature>
<evidence type="ECO:0000256" key="4">
    <source>
        <dbReference type="ARBA" id="ARBA00023315"/>
    </source>
</evidence>
<dbReference type="UniPathway" id="UPA00538">
    <property type="reaction ID" value="UER00592"/>
</dbReference>
<dbReference type="RefSeq" id="WP_104422886.1">
    <property type="nucleotide sequence ID" value="NZ_PTIY01000003.1"/>
</dbReference>
<dbReference type="InterPro" id="IPR020605">
    <property type="entry name" value="Octanoyltransferase_CS"/>
</dbReference>
<comment type="caution">
    <text evidence="12">The sequence shown here is derived from an EMBL/GenBank/DDBJ whole genome shotgun (WGS) entry which is preliminary data.</text>
</comment>
<dbReference type="Pfam" id="PF21948">
    <property type="entry name" value="LplA-B_cat"/>
    <property type="match status" value="1"/>
</dbReference>
<evidence type="ECO:0000256" key="5">
    <source>
        <dbReference type="ARBA" id="ARBA00024732"/>
    </source>
</evidence>
<gene>
    <name evidence="6" type="primary">lipB</name>
    <name evidence="12" type="ORF">B0F88_103233</name>
</gene>
<keyword evidence="13" id="KW-1185">Reference proteome</keyword>
<dbReference type="HAMAP" id="MF_00013">
    <property type="entry name" value="LipB"/>
    <property type="match status" value="1"/>
</dbReference>
<comment type="function">
    <text evidence="5 6 7">Catalyzes the transfer of endogenously produced octanoic acid from octanoyl-acyl-carrier-protein onto the lipoyl domains of lipoate-dependent enzymes. Lipoyl-ACP can also act as a substrate although octanoyl-ACP is likely to be the physiological substrate.</text>
</comment>
<protein>
    <recommendedName>
        <fullName evidence="6 7">Octanoyltransferase</fullName>
        <ecNumber evidence="6 7">2.3.1.181</ecNumber>
    </recommendedName>
    <alternativeName>
        <fullName evidence="6">Lipoate-protein ligase B</fullName>
    </alternativeName>
    <alternativeName>
        <fullName evidence="6">Lipoyl/octanoyl transferase</fullName>
    </alternativeName>
    <alternativeName>
        <fullName evidence="6">Octanoyl-[acyl-carrier-protein]-protein N-octanoyltransferase</fullName>
    </alternativeName>
</protein>
<dbReference type="InterPro" id="IPR004143">
    <property type="entry name" value="BPL_LPL_catalytic"/>
</dbReference>
<keyword evidence="2 6" id="KW-0963">Cytoplasm</keyword>
<dbReference type="CDD" id="cd16444">
    <property type="entry name" value="LipB"/>
    <property type="match status" value="1"/>
</dbReference>
<evidence type="ECO:0000256" key="1">
    <source>
        <dbReference type="ARBA" id="ARBA00004821"/>
    </source>
</evidence>
<proteinExistence type="inferred from homology"/>
<reference evidence="12 13" key="1">
    <citation type="submission" date="2018-02" db="EMBL/GenBank/DDBJ databases">
        <title>Subsurface microbial communities from deep shales in Ohio and West Virginia, USA.</title>
        <authorList>
            <person name="Wrighton K."/>
        </authorList>
    </citation>
    <scope>NUCLEOTIDE SEQUENCE [LARGE SCALE GENOMIC DNA]</scope>
    <source>
        <strain evidence="12 13">OWC-G53F</strain>
    </source>
</reference>
<name>A0A2S6H5M9_9GAMM</name>
<dbReference type="PIRSF" id="PIRSF016262">
    <property type="entry name" value="LPLase"/>
    <property type="match status" value="1"/>
</dbReference>